<dbReference type="Pfam" id="PF26138">
    <property type="entry name" value="DUF8040"/>
    <property type="match status" value="1"/>
</dbReference>
<gene>
    <name evidence="3" type="ORF">CKAN_01226700</name>
</gene>
<name>A0A3S3P5J6_9MAGN</name>
<sequence>MAATELDTAVIVSIVVTMVAVCCELAALWLSLEDERPRKKRCISSLSGDVWIKELLSSTGPQCHENLRMNPECFHILRDTFRHRNLLQSRRLLSIDEQIAMFLHTLAHSVTNRVTANRFNHSGEIVSRYFHEVLNAICKVYPNYIFIPENAPIPQQIMVNNRFYPYFKMYKHLSEAGLQQPTIAIRIQIT</sequence>
<dbReference type="OrthoDB" id="785423at2759"/>
<keyword evidence="1" id="KW-0812">Transmembrane</keyword>
<keyword evidence="1" id="KW-0472">Membrane</keyword>
<dbReference type="InterPro" id="IPR058353">
    <property type="entry name" value="DUF8040"/>
</dbReference>
<dbReference type="STRING" id="337451.A0A3S3P5J6"/>
<dbReference type="PANTHER" id="PTHR22930">
    <property type="match status" value="1"/>
</dbReference>
<keyword evidence="1" id="KW-1133">Transmembrane helix</keyword>
<dbReference type="EMBL" id="QPKB01000004">
    <property type="protein sequence ID" value="RWR83510.1"/>
    <property type="molecule type" value="Genomic_DNA"/>
</dbReference>
<evidence type="ECO:0000313" key="4">
    <source>
        <dbReference type="Proteomes" id="UP000283530"/>
    </source>
</evidence>
<feature type="transmembrane region" description="Helical" evidence="1">
    <location>
        <begin position="6"/>
        <end position="32"/>
    </location>
</feature>
<keyword evidence="4" id="KW-1185">Reference proteome</keyword>
<reference evidence="3 4" key="1">
    <citation type="journal article" date="2019" name="Nat. Plants">
        <title>Stout camphor tree genome fills gaps in understanding of flowering plant genome evolution.</title>
        <authorList>
            <person name="Chaw S.M."/>
            <person name="Liu Y.C."/>
            <person name="Wu Y.W."/>
            <person name="Wang H.Y."/>
            <person name="Lin C.I."/>
            <person name="Wu C.S."/>
            <person name="Ke H.M."/>
            <person name="Chang L.Y."/>
            <person name="Hsu C.Y."/>
            <person name="Yang H.T."/>
            <person name="Sudianto E."/>
            <person name="Hsu M.H."/>
            <person name="Wu K.P."/>
            <person name="Wang L.N."/>
            <person name="Leebens-Mack J.H."/>
            <person name="Tsai I.J."/>
        </authorList>
    </citation>
    <scope>NUCLEOTIDE SEQUENCE [LARGE SCALE GENOMIC DNA]</scope>
    <source>
        <strain evidence="4">cv. Chaw 1501</strain>
        <tissue evidence="3">Young leaves</tissue>
    </source>
</reference>
<dbReference type="PANTHER" id="PTHR22930:SF228">
    <property type="entry name" value="PROTEIN ALP1-LIKE"/>
    <property type="match status" value="1"/>
</dbReference>
<evidence type="ECO:0000256" key="1">
    <source>
        <dbReference type="SAM" id="Phobius"/>
    </source>
</evidence>
<accession>A0A3S3P5J6</accession>
<evidence type="ECO:0000313" key="3">
    <source>
        <dbReference type="EMBL" id="RWR83510.1"/>
    </source>
</evidence>
<keyword evidence="3" id="KW-0418">Kinase</keyword>
<dbReference type="Proteomes" id="UP000283530">
    <property type="component" value="Unassembled WGS sequence"/>
</dbReference>
<protein>
    <submittedName>
        <fullName evidence="3">CAI-1 autoinducer sensor kinase/phosphatase cqsS isoform 1</fullName>
    </submittedName>
</protein>
<evidence type="ECO:0000259" key="2">
    <source>
        <dbReference type="Pfam" id="PF26138"/>
    </source>
</evidence>
<proteinExistence type="predicted"/>
<comment type="caution">
    <text evidence="3">The sequence shown here is derived from an EMBL/GenBank/DDBJ whole genome shotgun (WGS) entry which is preliminary data.</text>
</comment>
<feature type="domain" description="DUF8040" evidence="2">
    <location>
        <begin position="44"/>
        <end position="139"/>
    </location>
</feature>
<organism evidence="3 4">
    <name type="scientific">Cinnamomum micranthum f. kanehirae</name>
    <dbReference type="NCBI Taxonomy" id="337451"/>
    <lineage>
        <taxon>Eukaryota</taxon>
        <taxon>Viridiplantae</taxon>
        <taxon>Streptophyta</taxon>
        <taxon>Embryophyta</taxon>
        <taxon>Tracheophyta</taxon>
        <taxon>Spermatophyta</taxon>
        <taxon>Magnoliopsida</taxon>
        <taxon>Magnoliidae</taxon>
        <taxon>Laurales</taxon>
        <taxon>Lauraceae</taxon>
        <taxon>Cinnamomum</taxon>
    </lineage>
</organism>
<dbReference type="AlphaFoldDB" id="A0A3S3P5J6"/>
<dbReference type="GO" id="GO:0016301">
    <property type="term" value="F:kinase activity"/>
    <property type="evidence" value="ECO:0007669"/>
    <property type="project" value="UniProtKB-KW"/>
</dbReference>
<keyword evidence="3" id="KW-0808">Transferase</keyword>
<dbReference type="InterPro" id="IPR045249">
    <property type="entry name" value="HARBI1-like"/>
</dbReference>